<keyword evidence="8" id="KW-0963">Cytoplasm</keyword>
<dbReference type="InterPro" id="IPR003136">
    <property type="entry name" value="Cytidylate_kin"/>
</dbReference>
<dbReference type="PANTHER" id="PTHR21299:SF2">
    <property type="entry name" value="CYTIDYLATE KINASE"/>
    <property type="match status" value="1"/>
</dbReference>
<dbReference type="CDD" id="cd02020">
    <property type="entry name" value="CMPK"/>
    <property type="match status" value="1"/>
</dbReference>
<comment type="catalytic activity">
    <reaction evidence="6 8">
        <text>dCMP + ATP = dCDP + ADP</text>
        <dbReference type="Rhea" id="RHEA:25094"/>
        <dbReference type="ChEBI" id="CHEBI:30616"/>
        <dbReference type="ChEBI" id="CHEBI:57566"/>
        <dbReference type="ChEBI" id="CHEBI:58593"/>
        <dbReference type="ChEBI" id="CHEBI:456216"/>
        <dbReference type="EC" id="2.7.4.25"/>
    </reaction>
</comment>
<dbReference type="PANTHER" id="PTHR21299">
    <property type="entry name" value="CYTIDYLATE KINASE/PANTOATE-BETA-ALANINE LIGASE"/>
    <property type="match status" value="1"/>
</dbReference>
<evidence type="ECO:0000259" key="9">
    <source>
        <dbReference type="Pfam" id="PF02224"/>
    </source>
</evidence>
<evidence type="ECO:0000313" key="10">
    <source>
        <dbReference type="EMBL" id="RAK46778.1"/>
    </source>
</evidence>
<comment type="caution">
    <text evidence="10">The sequence shown here is derived from an EMBL/GenBank/DDBJ whole genome shotgun (WGS) entry which is preliminary data.</text>
</comment>
<keyword evidence="11" id="KW-1185">Reference proteome</keyword>
<evidence type="ECO:0000256" key="8">
    <source>
        <dbReference type="HAMAP-Rule" id="MF_00238"/>
    </source>
</evidence>
<evidence type="ECO:0000313" key="11">
    <source>
        <dbReference type="Proteomes" id="UP000249808"/>
    </source>
</evidence>
<comment type="subcellular location">
    <subcellularLocation>
        <location evidence="8">Cytoplasm</location>
    </subcellularLocation>
</comment>
<name>A0A328A068_9STAP</name>
<dbReference type="Proteomes" id="UP000249808">
    <property type="component" value="Unassembled WGS sequence"/>
</dbReference>
<dbReference type="Gene3D" id="3.40.50.300">
    <property type="entry name" value="P-loop containing nucleotide triphosphate hydrolases"/>
    <property type="match status" value="1"/>
</dbReference>
<keyword evidence="3 8" id="KW-0547">Nucleotide-binding</keyword>
<dbReference type="GO" id="GO:0036431">
    <property type="term" value="F:dCMP kinase activity"/>
    <property type="evidence" value="ECO:0007669"/>
    <property type="project" value="InterPro"/>
</dbReference>
<feature type="binding site" evidence="8">
    <location>
        <begin position="10"/>
        <end position="18"/>
    </location>
    <ligand>
        <name>ATP</name>
        <dbReference type="ChEBI" id="CHEBI:30616"/>
    </ligand>
</feature>
<dbReference type="AlphaFoldDB" id="A0A328A068"/>
<dbReference type="GO" id="GO:0005524">
    <property type="term" value="F:ATP binding"/>
    <property type="evidence" value="ECO:0007669"/>
    <property type="project" value="UniProtKB-UniRule"/>
</dbReference>
<sequence length="218" mass="24151">MKKINIAVDGPAAAGKSTIAKLVASELGMVYVDTGAMYRAITLAHLAQPEVDFETLVQNINLKIVNDNGQKIYLNGEDVSERIRENDVTLNVSHVASQKAVREKLVGIQQEMTAAKGVVMDGRDIGTHVIPDAELKVYMIASVTERAERRLIDNQQRGIEANFEDLVKDIERRDHLDMTREISPLVKANDAIEIDTTGMTIETVKDNIITLAREIIEN</sequence>
<evidence type="ECO:0000256" key="7">
    <source>
        <dbReference type="ARBA" id="ARBA00048478"/>
    </source>
</evidence>
<reference evidence="10 11" key="1">
    <citation type="journal article" date="2018" name="Front. Microbiol.">
        <title>Description and Comparative Genomics of Macrococcus caseolyticus subsp. hominis subsp. nov., Macrococcus goetzii sp. nov., Macrococcus epidermidis sp. nov., and Macrococcus bohemicus sp. nov., Novel Macrococci From Human Clinical Material With Virulence Potential and Suspected Uptake of Foreign DNA by Natural Transformation.</title>
        <authorList>
            <person name="Maslanova I."/>
            <person name="Wertheimer Z."/>
            <person name="Sedlacek I."/>
            <person name="Svec P."/>
            <person name="Indrakova A."/>
            <person name="Kovarovic V."/>
            <person name="Schumann P."/>
            <person name="Sproer C."/>
            <person name="Kralova S."/>
            <person name="Sedo O."/>
            <person name="Kristofova L."/>
            <person name="Vrbovska V."/>
            <person name="Fuzik T."/>
            <person name="Petras P."/>
            <person name="Zdrahal Z."/>
            <person name="Ruzickova V."/>
            <person name="Doskar J."/>
            <person name="Pantucek R."/>
        </authorList>
    </citation>
    <scope>NUCLEOTIDE SEQUENCE [LARGE SCALE GENOMIC DNA]</scope>
    <source>
        <strain evidence="10 11">01/688</strain>
    </source>
</reference>
<organism evidence="10 11">
    <name type="scientific">Macrococcus epidermidis</name>
    <dbReference type="NCBI Taxonomy" id="1902580"/>
    <lineage>
        <taxon>Bacteria</taxon>
        <taxon>Bacillati</taxon>
        <taxon>Bacillota</taxon>
        <taxon>Bacilli</taxon>
        <taxon>Bacillales</taxon>
        <taxon>Staphylococcaceae</taxon>
        <taxon>Macrococcus</taxon>
    </lineage>
</organism>
<dbReference type="Pfam" id="PF02224">
    <property type="entry name" value="Cytidylate_kin"/>
    <property type="match status" value="1"/>
</dbReference>
<dbReference type="InterPro" id="IPR027417">
    <property type="entry name" value="P-loop_NTPase"/>
</dbReference>
<keyword evidence="5 8" id="KW-0067">ATP-binding</keyword>
<gene>
    <name evidence="8" type="primary">cmk</name>
    <name evidence="10" type="ORF">BHU61_04785</name>
</gene>
<evidence type="ECO:0000256" key="1">
    <source>
        <dbReference type="ARBA" id="ARBA00009427"/>
    </source>
</evidence>
<evidence type="ECO:0000256" key="2">
    <source>
        <dbReference type="ARBA" id="ARBA00022679"/>
    </source>
</evidence>
<evidence type="ECO:0000256" key="3">
    <source>
        <dbReference type="ARBA" id="ARBA00022741"/>
    </source>
</evidence>
<dbReference type="SUPFAM" id="SSF52540">
    <property type="entry name" value="P-loop containing nucleoside triphosphate hydrolases"/>
    <property type="match status" value="1"/>
</dbReference>
<accession>A0A328A068</accession>
<dbReference type="RefSeq" id="WP_111715038.1">
    <property type="nucleotide sequence ID" value="NZ_JBHSSR010000001.1"/>
</dbReference>
<comment type="similarity">
    <text evidence="1 8">Belongs to the cytidylate kinase family. Type 1 subfamily.</text>
</comment>
<dbReference type="EMBL" id="PZJH01000001">
    <property type="protein sequence ID" value="RAK46778.1"/>
    <property type="molecule type" value="Genomic_DNA"/>
</dbReference>
<proteinExistence type="inferred from homology"/>
<evidence type="ECO:0000256" key="6">
    <source>
        <dbReference type="ARBA" id="ARBA00047615"/>
    </source>
</evidence>
<dbReference type="GO" id="GO:0015949">
    <property type="term" value="P:nucleobase-containing small molecule interconversion"/>
    <property type="evidence" value="ECO:0007669"/>
    <property type="project" value="TreeGrafter"/>
</dbReference>
<dbReference type="GO" id="GO:0005829">
    <property type="term" value="C:cytosol"/>
    <property type="evidence" value="ECO:0007669"/>
    <property type="project" value="TreeGrafter"/>
</dbReference>
<protein>
    <recommendedName>
        <fullName evidence="8">Cytidylate kinase</fullName>
        <shortName evidence="8">CK</shortName>
        <ecNumber evidence="8">2.7.4.25</ecNumber>
    </recommendedName>
    <alternativeName>
        <fullName evidence="8">Cytidine monophosphate kinase</fullName>
        <shortName evidence="8">CMP kinase</shortName>
    </alternativeName>
</protein>
<keyword evidence="2 8" id="KW-0808">Transferase</keyword>
<feature type="domain" description="Cytidylate kinase" evidence="9">
    <location>
        <begin position="6"/>
        <end position="213"/>
    </location>
</feature>
<keyword evidence="4 8" id="KW-0418">Kinase</keyword>
<dbReference type="GO" id="GO:0036430">
    <property type="term" value="F:CMP kinase activity"/>
    <property type="evidence" value="ECO:0007669"/>
    <property type="project" value="RHEA"/>
</dbReference>
<comment type="catalytic activity">
    <reaction evidence="7 8">
        <text>CMP + ATP = CDP + ADP</text>
        <dbReference type="Rhea" id="RHEA:11600"/>
        <dbReference type="ChEBI" id="CHEBI:30616"/>
        <dbReference type="ChEBI" id="CHEBI:58069"/>
        <dbReference type="ChEBI" id="CHEBI:60377"/>
        <dbReference type="ChEBI" id="CHEBI:456216"/>
        <dbReference type="EC" id="2.7.4.25"/>
    </reaction>
</comment>
<dbReference type="NCBIfam" id="TIGR00017">
    <property type="entry name" value="cmk"/>
    <property type="match status" value="1"/>
</dbReference>
<dbReference type="InterPro" id="IPR011994">
    <property type="entry name" value="Cytidylate_kinase_dom"/>
</dbReference>
<dbReference type="HAMAP" id="MF_00238">
    <property type="entry name" value="Cytidyl_kinase_type1"/>
    <property type="match status" value="1"/>
</dbReference>
<evidence type="ECO:0000256" key="5">
    <source>
        <dbReference type="ARBA" id="ARBA00022840"/>
    </source>
</evidence>
<dbReference type="GO" id="GO:0006220">
    <property type="term" value="P:pyrimidine nucleotide metabolic process"/>
    <property type="evidence" value="ECO:0007669"/>
    <property type="project" value="UniProtKB-UniRule"/>
</dbReference>
<evidence type="ECO:0000256" key="4">
    <source>
        <dbReference type="ARBA" id="ARBA00022777"/>
    </source>
</evidence>
<dbReference type="EC" id="2.7.4.25" evidence="8"/>